<evidence type="ECO:0000313" key="6">
    <source>
        <dbReference type="Proteomes" id="UP001143362"/>
    </source>
</evidence>
<organism evidence="5 6">
    <name type="scientific">Candidatus Litorirhabdus singularis</name>
    <dbReference type="NCBI Taxonomy" id="2518993"/>
    <lineage>
        <taxon>Bacteria</taxon>
        <taxon>Pseudomonadati</taxon>
        <taxon>Pseudomonadota</taxon>
        <taxon>Gammaproteobacteria</taxon>
        <taxon>Cellvibrionales</taxon>
        <taxon>Halieaceae</taxon>
        <taxon>Candidatus Litorirhabdus</taxon>
    </lineage>
</organism>
<evidence type="ECO:0000313" key="5">
    <source>
        <dbReference type="EMBL" id="MCX2982522.1"/>
    </source>
</evidence>
<evidence type="ECO:0000256" key="1">
    <source>
        <dbReference type="ARBA" id="ARBA00001954"/>
    </source>
</evidence>
<dbReference type="GO" id="GO:0051213">
    <property type="term" value="F:dioxygenase activity"/>
    <property type="evidence" value="ECO:0007669"/>
    <property type="project" value="UniProtKB-KW"/>
</dbReference>
<accession>A0ABT3TJN9</accession>
<keyword evidence="5" id="KW-0223">Dioxygenase</keyword>
<keyword evidence="4" id="KW-0408">Iron</keyword>
<dbReference type="InterPro" id="IPR004294">
    <property type="entry name" value="Carotenoid_Oase"/>
</dbReference>
<evidence type="ECO:0000256" key="4">
    <source>
        <dbReference type="ARBA" id="ARBA00023004"/>
    </source>
</evidence>
<dbReference type="Pfam" id="PF03055">
    <property type="entry name" value="RPE65"/>
    <property type="match status" value="1"/>
</dbReference>
<comment type="caution">
    <text evidence="5">The sequence shown here is derived from an EMBL/GenBank/DDBJ whole genome shotgun (WGS) entry which is preliminary data.</text>
</comment>
<comment type="cofactor">
    <cofactor evidence="1">
        <name>Fe(2+)</name>
        <dbReference type="ChEBI" id="CHEBI:29033"/>
    </cofactor>
</comment>
<keyword evidence="6" id="KW-1185">Reference proteome</keyword>
<evidence type="ECO:0000256" key="2">
    <source>
        <dbReference type="ARBA" id="ARBA00006787"/>
    </source>
</evidence>
<dbReference type="RefSeq" id="WP_279246535.1">
    <property type="nucleotide sequence ID" value="NZ_SHNN01000003.1"/>
</dbReference>
<proteinExistence type="inferred from homology"/>
<reference evidence="5" key="1">
    <citation type="submission" date="2019-02" db="EMBL/GenBank/DDBJ databases">
        <authorList>
            <person name="Li S.-H."/>
        </authorList>
    </citation>
    <scope>NUCLEOTIDE SEQUENCE</scope>
    <source>
        <strain evidence="5">IMCC14734</strain>
    </source>
</reference>
<sequence>MPNAAAVTAGNPFLEGNFGPIMEEHDIQDMEVRGSIPKDLEGNFLRIGPNPVHIFSVETYHTFDGDGMIHSIEFSAGTARYRNRFVQTEGFKLEQETGDWVWKGMLSMLDPTPARVPEGMPGTKNLANTAFVFHNKTLYALHEPSQPTVIGLPNLDTRGTSDFDGKLTHSFTAHPKVDPHTGEMMTFGSSFEAPYVNYSVISATGELVHTTPINIPKPIFMHDFAVTENHSLFLDFPITLDIERAMAGGPALGFDAEHGSRIGVLPRFGNDADVRWFEVEVGVVIHTANAWEEGRVIVLQAARSKTTNIIGAGEALGDDPTETQGQLYQWRIDLDSGEVEEGLLCDVHCDFTRINEKYSCRKNRYVYGAIFHPTRPLTFNGVVKYDNDTGAKVTYEYGANRFGGEAVFAPRVNSQSEDDGYIISFIHDETAEQSECLIIDALDLAAGPVATLMIPHRVPYGFHAGWVAA</sequence>
<dbReference type="PANTHER" id="PTHR10543:SF142">
    <property type="entry name" value="OS06G0162550 PROTEIN"/>
    <property type="match status" value="1"/>
</dbReference>
<dbReference type="EMBL" id="SHNN01000003">
    <property type="protein sequence ID" value="MCX2982522.1"/>
    <property type="molecule type" value="Genomic_DNA"/>
</dbReference>
<keyword evidence="5" id="KW-0560">Oxidoreductase</keyword>
<keyword evidence="3" id="KW-0479">Metal-binding</keyword>
<dbReference type="PANTHER" id="PTHR10543">
    <property type="entry name" value="BETA-CAROTENE DIOXYGENASE"/>
    <property type="match status" value="1"/>
</dbReference>
<comment type="similarity">
    <text evidence="2">Belongs to the carotenoid oxygenase family.</text>
</comment>
<protein>
    <submittedName>
        <fullName evidence="5">9-cis-epoxycarotenoid dioxygenase</fullName>
    </submittedName>
</protein>
<evidence type="ECO:0000256" key="3">
    <source>
        <dbReference type="ARBA" id="ARBA00022723"/>
    </source>
</evidence>
<dbReference type="Proteomes" id="UP001143362">
    <property type="component" value="Unassembled WGS sequence"/>
</dbReference>
<name>A0ABT3TJN9_9GAMM</name>
<gene>
    <name evidence="5" type="ORF">EYC98_16795</name>
</gene>